<gene>
    <name evidence="4" type="ORF">FSC10_12555</name>
</gene>
<dbReference type="InterPro" id="IPR002347">
    <property type="entry name" value="SDR_fam"/>
</dbReference>
<dbReference type="Gene3D" id="3.40.50.720">
    <property type="entry name" value="NAD(P)-binding Rossmann-like Domain"/>
    <property type="match status" value="1"/>
</dbReference>
<sequence length="257" mass="28327">MHSIFISGAAQGIGAAVASLFCRENYKVGIYDLNISLAEQLAEQLGPNAHAGYLDVASYASWQTALEDFEAWAGKINILVNNAGILYSGNFEKTPIEAHHHTVDINIKGVINGCHAAFPFLERAAFARVINLSSASAIYGQADLASYATSKFAVRGLTESLDIEWHKHGIRVMDVMPLFVRTAMVQDMQAESIKKMGIHLSAEDVAQDILKLVQRKDNLLVPTHQPVGFKSQFLYHLSRFSPQFVNRISNLLIARKS</sequence>
<evidence type="ECO:0000256" key="1">
    <source>
        <dbReference type="ARBA" id="ARBA00006484"/>
    </source>
</evidence>
<reference evidence="4 5" key="1">
    <citation type="submission" date="2019-09" db="EMBL/GenBank/DDBJ databases">
        <title>Non-baumannii Acinetobacter spp. carrying blaNDM-1 isolated in China.</title>
        <authorList>
            <person name="Cui C."/>
            <person name="Chen C."/>
            <person name="Sun J."/>
            <person name="Liu Y."/>
        </authorList>
    </citation>
    <scope>NUCLEOTIDE SEQUENCE [LARGE SCALE GENOMIC DNA]</scope>
    <source>
        <strain evidence="4 5">HZE23-1</strain>
    </source>
</reference>
<protein>
    <submittedName>
        <fullName evidence="4">SDR family oxidoreductase</fullName>
    </submittedName>
</protein>
<dbReference type="GO" id="GO:0016491">
    <property type="term" value="F:oxidoreductase activity"/>
    <property type="evidence" value="ECO:0007669"/>
    <property type="project" value="UniProtKB-KW"/>
</dbReference>
<dbReference type="PRINTS" id="PR00081">
    <property type="entry name" value="GDHRDH"/>
</dbReference>
<evidence type="ECO:0000256" key="3">
    <source>
        <dbReference type="RuleBase" id="RU000363"/>
    </source>
</evidence>
<dbReference type="Proteomes" id="UP000503505">
    <property type="component" value="Chromosome"/>
</dbReference>
<evidence type="ECO:0000256" key="2">
    <source>
        <dbReference type="ARBA" id="ARBA00023002"/>
    </source>
</evidence>
<name>A0AAE6WW58_9GAMM</name>
<dbReference type="AlphaFoldDB" id="A0AAE6WW58"/>
<evidence type="ECO:0000313" key="5">
    <source>
        <dbReference type="Proteomes" id="UP000503505"/>
    </source>
</evidence>
<comment type="similarity">
    <text evidence="1 3">Belongs to the short-chain dehydrogenases/reductases (SDR) family.</text>
</comment>
<organism evidence="4 5">
    <name type="scientific">Acinetobacter schindleri</name>
    <dbReference type="NCBI Taxonomy" id="108981"/>
    <lineage>
        <taxon>Bacteria</taxon>
        <taxon>Pseudomonadati</taxon>
        <taxon>Pseudomonadota</taxon>
        <taxon>Gammaproteobacteria</taxon>
        <taxon>Moraxellales</taxon>
        <taxon>Moraxellaceae</taxon>
        <taxon>Acinetobacter</taxon>
    </lineage>
</organism>
<dbReference type="SUPFAM" id="SSF51735">
    <property type="entry name" value="NAD(P)-binding Rossmann-fold domains"/>
    <property type="match status" value="1"/>
</dbReference>
<dbReference type="PANTHER" id="PTHR44196:SF1">
    <property type="entry name" value="DEHYDROGENASE_REDUCTASE SDR FAMILY MEMBER 7B"/>
    <property type="match status" value="1"/>
</dbReference>
<evidence type="ECO:0000313" key="4">
    <source>
        <dbReference type="EMBL" id="QIC68130.1"/>
    </source>
</evidence>
<dbReference type="GO" id="GO:0016020">
    <property type="term" value="C:membrane"/>
    <property type="evidence" value="ECO:0007669"/>
    <property type="project" value="TreeGrafter"/>
</dbReference>
<dbReference type="PRINTS" id="PR00080">
    <property type="entry name" value="SDRFAMILY"/>
</dbReference>
<dbReference type="NCBIfam" id="NF006123">
    <property type="entry name" value="PRK08267.1"/>
    <property type="match status" value="1"/>
</dbReference>
<dbReference type="RefSeq" id="WP_163172121.1">
    <property type="nucleotide sequence ID" value="NZ_CP044463.1"/>
</dbReference>
<accession>A0AAE6WW58</accession>
<dbReference type="EMBL" id="CP044463">
    <property type="protein sequence ID" value="QIC68130.1"/>
    <property type="molecule type" value="Genomic_DNA"/>
</dbReference>
<dbReference type="PANTHER" id="PTHR44196">
    <property type="entry name" value="DEHYDROGENASE/REDUCTASE SDR FAMILY MEMBER 7B"/>
    <property type="match status" value="1"/>
</dbReference>
<proteinExistence type="inferred from homology"/>
<keyword evidence="2" id="KW-0560">Oxidoreductase</keyword>
<dbReference type="InterPro" id="IPR036291">
    <property type="entry name" value="NAD(P)-bd_dom_sf"/>
</dbReference>
<dbReference type="Pfam" id="PF00106">
    <property type="entry name" value="adh_short"/>
    <property type="match status" value="1"/>
</dbReference>